<evidence type="ECO:0000313" key="3">
    <source>
        <dbReference type="EMBL" id="OFC54280.1"/>
    </source>
</evidence>
<dbReference type="PANTHER" id="PTHR30632">
    <property type="entry name" value="MOLYBDATE-BINDING PERIPLASMIC PROTEIN"/>
    <property type="match status" value="1"/>
</dbReference>
<dbReference type="EMBL" id="LZYH01000743">
    <property type="protein sequence ID" value="OFC54280.1"/>
    <property type="molecule type" value="Genomic_DNA"/>
</dbReference>
<evidence type="ECO:0000313" key="2">
    <source>
        <dbReference type="EMBL" id="OFC37489.1"/>
    </source>
</evidence>
<proteinExistence type="predicted"/>
<gene>
    <name evidence="2" type="ORF">BAE27_04020</name>
    <name evidence="3" type="ORF">BAE30_11475</name>
</gene>
<evidence type="ECO:0000256" key="1">
    <source>
        <dbReference type="SAM" id="SignalP"/>
    </source>
</evidence>
<accession>A0A1E7YPL4</accession>
<dbReference type="Pfam" id="PF13531">
    <property type="entry name" value="SBP_bac_11"/>
    <property type="match status" value="1"/>
</dbReference>
<dbReference type="OMA" id="IDAWIVY"/>
<protein>
    <submittedName>
        <fullName evidence="2">ABC transporter substrate-binding protein</fullName>
    </submittedName>
</protein>
<evidence type="ECO:0000313" key="5">
    <source>
        <dbReference type="Proteomes" id="UP000175707"/>
    </source>
</evidence>
<dbReference type="Proteomes" id="UP000175707">
    <property type="component" value="Unassembled WGS sequence"/>
</dbReference>
<dbReference type="InterPro" id="IPR050682">
    <property type="entry name" value="ModA/WtpA"/>
</dbReference>
<name>A0A1E7YPL4_9PROT</name>
<dbReference type="CDD" id="cd13519">
    <property type="entry name" value="PBP2_PEB3_AcfC"/>
    <property type="match status" value="1"/>
</dbReference>
<dbReference type="Gene3D" id="3.40.190.10">
    <property type="entry name" value="Periplasmic binding protein-like II"/>
    <property type="match status" value="2"/>
</dbReference>
<reference evidence="4 5" key="1">
    <citation type="submission" date="2016-06" db="EMBL/GenBank/DDBJ databases">
        <title>Gene turnover analysis identifies the evolutionary adaptation of the extremophile Acidithiobacillus caldus.</title>
        <authorList>
            <person name="Zhang X."/>
        </authorList>
    </citation>
    <scope>NUCLEOTIDE SEQUENCE [LARGE SCALE GENOMIC DNA]</scope>
    <source>
        <strain evidence="2 4">DX</strain>
        <strain evidence="3 5">S1</strain>
    </source>
</reference>
<dbReference type="GeneID" id="92930342"/>
<dbReference type="GO" id="GO:0030973">
    <property type="term" value="F:molybdate ion binding"/>
    <property type="evidence" value="ECO:0007669"/>
    <property type="project" value="TreeGrafter"/>
</dbReference>
<organism evidence="2 4">
    <name type="scientific">Acidithiobacillus caldus</name>
    <dbReference type="NCBI Taxonomy" id="33059"/>
    <lineage>
        <taxon>Bacteria</taxon>
        <taxon>Pseudomonadati</taxon>
        <taxon>Pseudomonadota</taxon>
        <taxon>Acidithiobacillia</taxon>
        <taxon>Acidithiobacillales</taxon>
        <taxon>Acidithiobacillaceae</taxon>
        <taxon>Acidithiobacillus</taxon>
    </lineage>
</organism>
<comment type="caution">
    <text evidence="2">The sequence shown here is derived from an EMBL/GenBank/DDBJ whole genome shotgun (WGS) entry which is preliminary data.</text>
</comment>
<dbReference type="GO" id="GO:0015689">
    <property type="term" value="P:molybdate ion transport"/>
    <property type="evidence" value="ECO:0007669"/>
    <property type="project" value="TreeGrafter"/>
</dbReference>
<keyword evidence="1" id="KW-0732">Signal</keyword>
<feature type="signal peptide" evidence="1">
    <location>
        <begin position="1"/>
        <end position="21"/>
    </location>
</feature>
<dbReference type="EMBL" id="LZYE01000079">
    <property type="protein sequence ID" value="OFC37489.1"/>
    <property type="molecule type" value="Genomic_DNA"/>
</dbReference>
<dbReference type="SUPFAM" id="SSF53850">
    <property type="entry name" value="Periplasmic binding protein-like II"/>
    <property type="match status" value="1"/>
</dbReference>
<dbReference type="Proteomes" id="UP000175616">
    <property type="component" value="Unassembled WGS sequence"/>
</dbReference>
<dbReference type="AlphaFoldDB" id="A0A1E7YPL4"/>
<dbReference type="PANTHER" id="PTHR30632:SF0">
    <property type="entry name" value="SULFATE-BINDING PROTEIN"/>
    <property type="match status" value="1"/>
</dbReference>
<sequence>MYRAPYLVALVSLLWTLGASAGEVLHVYGPGGPFPAMQAAAEAFHQAHPDVEVQVVAGPLPKWREQALDNADLIYSGSENMMTDFLTNMPGLVDEKSIIPAYLRPAAILVHPGNPLKIRDFEDLLKPGVSVMVVQGAGQTGLWEDIAGKNGNLDTLRKLRANIVYYAPNSADALQRWTGKDAPDAWIIYNIWQIAHPKVAEIVPLGPRHVLYRDMDLSLTRRGQAKPAAREFYHFVLGPQGKAIFTRFGWRD</sequence>
<evidence type="ECO:0000313" key="4">
    <source>
        <dbReference type="Proteomes" id="UP000175616"/>
    </source>
</evidence>
<dbReference type="PATRIC" id="fig|33059.14.peg.925"/>
<feature type="chain" id="PRO_5014269151" evidence="1">
    <location>
        <begin position="22"/>
        <end position="252"/>
    </location>
</feature>
<dbReference type="RefSeq" id="WP_014002224.1">
    <property type="nucleotide sequence ID" value="NZ_CP026328.2"/>
</dbReference>